<protein>
    <recommendedName>
        <fullName evidence="5">PNPLA domain-containing protein</fullName>
    </recommendedName>
</protein>
<dbReference type="AlphaFoldDB" id="A0A0C2WEG5"/>
<evidence type="ECO:0000256" key="4">
    <source>
        <dbReference type="PROSITE-ProRule" id="PRU01161"/>
    </source>
</evidence>
<keyword evidence="3" id="KW-0443">Lipid metabolism</keyword>
<feature type="domain" description="PNPLA" evidence="5">
    <location>
        <begin position="44"/>
        <end position="247"/>
    </location>
</feature>
<dbReference type="SUPFAM" id="SSF52540">
    <property type="entry name" value="P-loop containing nucleoside triphosphate hydrolases"/>
    <property type="match status" value="1"/>
</dbReference>
<evidence type="ECO:0000313" key="7">
    <source>
        <dbReference type="Proteomes" id="UP000054097"/>
    </source>
</evidence>
<name>A0A0C2WEG5_SERVB</name>
<dbReference type="GO" id="GO:0019369">
    <property type="term" value="P:arachidonate metabolic process"/>
    <property type="evidence" value="ECO:0007669"/>
    <property type="project" value="TreeGrafter"/>
</dbReference>
<dbReference type="EMBL" id="KN824319">
    <property type="protein sequence ID" value="KIM24848.1"/>
    <property type="molecule type" value="Genomic_DNA"/>
</dbReference>
<dbReference type="HOGENOM" id="CLU_000288_125_6_1"/>
<dbReference type="PANTHER" id="PTHR24185:SF1">
    <property type="entry name" value="CALCIUM-INDEPENDENT PHOSPHOLIPASE A2-GAMMA"/>
    <property type="match status" value="1"/>
</dbReference>
<dbReference type="Gene3D" id="3.40.50.300">
    <property type="entry name" value="P-loop containing nucleotide triphosphate hydrolases"/>
    <property type="match status" value="1"/>
</dbReference>
<dbReference type="GO" id="GO:0043531">
    <property type="term" value="F:ADP binding"/>
    <property type="evidence" value="ECO:0007669"/>
    <property type="project" value="InterPro"/>
</dbReference>
<gene>
    <name evidence="6" type="ORF">M408DRAFT_227307</name>
</gene>
<dbReference type="Pfam" id="PF00931">
    <property type="entry name" value="NB-ARC"/>
    <property type="match status" value="1"/>
</dbReference>
<accession>A0A0C2WEG5</accession>
<keyword evidence="2" id="KW-0442">Lipid degradation</keyword>
<evidence type="ECO:0000256" key="3">
    <source>
        <dbReference type="ARBA" id="ARBA00023098"/>
    </source>
</evidence>
<dbReference type="Proteomes" id="UP000054097">
    <property type="component" value="Unassembled WGS sequence"/>
</dbReference>
<dbReference type="PANTHER" id="PTHR24185">
    <property type="entry name" value="CALCIUM-INDEPENDENT PHOSPHOLIPASE A2-GAMMA"/>
    <property type="match status" value="1"/>
</dbReference>
<comment type="caution">
    <text evidence="4">Lacks conserved residue(s) required for the propagation of feature annotation.</text>
</comment>
<evidence type="ECO:0000256" key="1">
    <source>
        <dbReference type="ARBA" id="ARBA00022801"/>
    </source>
</evidence>
<sequence length="821" mass="93696">MQTIASLPPLPFGFLPRLPHINVDIFLLYWMDESQADRAAVRLLVLDGGGVTAISQLRILQEFMSRVNYERACPLLPCDYFDMIVGSGTGGVIAVLLVVFRLSAKEAMYRFFDIYQSVIGRNGETPSFMDEGNAKHRTDRLKRVICDLLELHRLPEDEPLLDRDQRRDTCLVVICVASVVDMSICRKFKNYRGREYSPWNPTVMDAICATVASPLLFDPVRIGELGSEECFVSCKFYFSNPTKQALQEACEAFGSDQQVYAIVSLGCGKTPPAAIAGSMDAMEYTKILEIVASDSEQVAEDMERQIGPSDSTQRRVFYRFSLDHVFDQVGGQRHHEILLSYTERYLGREIVNKRLAECIDACHTPGRATLEDLTRFREHFIVTHGLPPLPMFPVKRDAQLKQMEVLLFQKWDRRPVVVVSGMPGSGKSQLVNQFVRDCLPRLPIAIWVDASSVQTIHSTMIARVRELGRKCDTIQDARSNLAHWDERHWGPWVLIFDNADDQSIRLHDYFPSDDHGFIIVTTRDELRGNLSPNAHIKLSSMSQTEAVQTFINSAFLGKRVSEDEGLESERIVETLGHLPLAIHQAGCYVRERDCFWKFRDRLRESQPTILARPIHESSDRYRYSVGDVFNLTVQSLPKQAQQFLSLLSCAHHTDFPQSLISLAAEHHFRLDSYETMVNRTDKQMPEIEALYTILCYNHQWNEDKFDDLLEALRKVSLVTITHSKENGSFLSIHPLLHSWMKDRLSPTQKKWYRAAMARLLACGASRQAAHIHEFMASHINTLAEYWREIHVNDRASFADLLAFPGIADDTVSIWESVHKDL</sequence>
<evidence type="ECO:0000259" key="5">
    <source>
        <dbReference type="PROSITE" id="PS51635"/>
    </source>
</evidence>
<dbReference type="OrthoDB" id="630895at2759"/>
<keyword evidence="7" id="KW-1185">Reference proteome</keyword>
<dbReference type="GO" id="GO:0046486">
    <property type="term" value="P:glycerolipid metabolic process"/>
    <property type="evidence" value="ECO:0007669"/>
    <property type="project" value="UniProtKB-ARBA"/>
</dbReference>
<dbReference type="InterPro" id="IPR002641">
    <property type="entry name" value="PNPLA_dom"/>
</dbReference>
<proteinExistence type="predicted"/>
<dbReference type="SUPFAM" id="SSF52151">
    <property type="entry name" value="FabD/lysophospholipase-like"/>
    <property type="match status" value="1"/>
</dbReference>
<dbReference type="Gene3D" id="3.40.1090.10">
    <property type="entry name" value="Cytosolic phospholipase A2 catalytic domain"/>
    <property type="match status" value="1"/>
</dbReference>
<organism evidence="6 7">
    <name type="scientific">Serendipita vermifera MAFF 305830</name>
    <dbReference type="NCBI Taxonomy" id="933852"/>
    <lineage>
        <taxon>Eukaryota</taxon>
        <taxon>Fungi</taxon>
        <taxon>Dikarya</taxon>
        <taxon>Basidiomycota</taxon>
        <taxon>Agaricomycotina</taxon>
        <taxon>Agaricomycetes</taxon>
        <taxon>Sebacinales</taxon>
        <taxon>Serendipitaceae</taxon>
        <taxon>Serendipita</taxon>
    </lineage>
</organism>
<dbReference type="InterPro" id="IPR002182">
    <property type="entry name" value="NB-ARC"/>
</dbReference>
<dbReference type="Pfam" id="PF01734">
    <property type="entry name" value="Patatin"/>
    <property type="match status" value="1"/>
</dbReference>
<keyword evidence="1" id="KW-0378">Hydrolase</keyword>
<evidence type="ECO:0000256" key="2">
    <source>
        <dbReference type="ARBA" id="ARBA00022963"/>
    </source>
</evidence>
<dbReference type="PROSITE" id="PS51635">
    <property type="entry name" value="PNPLA"/>
    <property type="match status" value="1"/>
</dbReference>
<dbReference type="STRING" id="933852.A0A0C2WEG5"/>
<evidence type="ECO:0000313" key="6">
    <source>
        <dbReference type="EMBL" id="KIM24848.1"/>
    </source>
</evidence>
<dbReference type="GO" id="GO:0016042">
    <property type="term" value="P:lipid catabolic process"/>
    <property type="evidence" value="ECO:0007669"/>
    <property type="project" value="UniProtKB-KW"/>
</dbReference>
<reference evidence="6 7" key="1">
    <citation type="submission" date="2014-04" db="EMBL/GenBank/DDBJ databases">
        <authorList>
            <consortium name="DOE Joint Genome Institute"/>
            <person name="Kuo A."/>
            <person name="Zuccaro A."/>
            <person name="Kohler A."/>
            <person name="Nagy L.G."/>
            <person name="Floudas D."/>
            <person name="Copeland A."/>
            <person name="Barry K.W."/>
            <person name="Cichocki N."/>
            <person name="Veneault-Fourrey C."/>
            <person name="LaButti K."/>
            <person name="Lindquist E.A."/>
            <person name="Lipzen A."/>
            <person name="Lundell T."/>
            <person name="Morin E."/>
            <person name="Murat C."/>
            <person name="Sun H."/>
            <person name="Tunlid A."/>
            <person name="Henrissat B."/>
            <person name="Grigoriev I.V."/>
            <person name="Hibbett D.S."/>
            <person name="Martin F."/>
            <person name="Nordberg H.P."/>
            <person name="Cantor M.N."/>
            <person name="Hua S.X."/>
        </authorList>
    </citation>
    <scope>NUCLEOTIDE SEQUENCE [LARGE SCALE GENOMIC DNA]</scope>
    <source>
        <strain evidence="6 7">MAFF 305830</strain>
    </source>
</reference>
<dbReference type="InterPro" id="IPR027417">
    <property type="entry name" value="P-loop_NTPase"/>
</dbReference>
<dbReference type="GO" id="GO:0016020">
    <property type="term" value="C:membrane"/>
    <property type="evidence" value="ECO:0007669"/>
    <property type="project" value="TreeGrafter"/>
</dbReference>
<dbReference type="InterPro" id="IPR016035">
    <property type="entry name" value="Acyl_Trfase/lysoPLipase"/>
</dbReference>
<reference evidence="7" key="2">
    <citation type="submission" date="2015-01" db="EMBL/GenBank/DDBJ databases">
        <title>Evolutionary Origins and Diversification of the Mycorrhizal Mutualists.</title>
        <authorList>
            <consortium name="DOE Joint Genome Institute"/>
            <consortium name="Mycorrhizal Genomics Consortium"/>
            <person name="Kohler A."/>
            <person name="Kuo A."/>
            <person name="Nagy L.G."/>
            <person name="Floudas D."/>
            <person name="Copeland A."/>
            <person name="Barry K.W."/>
            <person name="Cichocki N."/>
            <person name="Veneault-Fourrey C."/>
            <person name="LaButti K."/>
            <person name="Lindquist E.A."/>
            <person name="Lipzen A."/>
            <person name="Lundell T."/>
            <person name="Morin E."/>
            <person name="Murat C."/>
            <person name="Riley R."/>
            <person name="Ohm R."/>
            <person name="Sun H."/>
            <person name="Tunlid A."/>
            <person name="Henrissat B."/>
            <person name="Grigoriev I.V."/>
            <person name="Hibbett D.S."/>
            <person name="Martin F."/>
        </authorList>
    </citation>
    <scope>NUCLEOTIDE SEQUENCE [LARGE SCALE GENOMIC DNA]</scope>
    <source>
        <strain evidence="7">MAFF 305830</strain>
    </source>
</reference>
<dbReference type="GO" id="GO:0047499">
    <property type="term" value="F:calcium-independent phospholipase A2 activity"/>
    <property type="evidence" value="ECO:0007669"/>
    <property type="project" value="TreeGrafter"/>
</dbReference>
<feature type="non-terminal residue" evidence="6">
    <location>
        <position position="821"/>
    </location>
</feature>